<dbReference type="InterPro" id="IPR054323">
    <property type="entry name" value="SPMIP1_C"/>
</dbReference>
<dbReference type="Pfam" id="PF22589">
    <property type="entry name" value="SPMIP1"/>
    <property type="match status" value="2"/>
</dbReference>
<dbReference type="PANTHER" id="PTHR35826">
    <property type="entry name" value="PROTEIN ATP6V1FNB-LIKE"/>
    <property type="match status" value="1"/>
</dbReference>
<proteinExistence type="predicted"/>
<sequence>MSRDVMRQKVMIELEEKAKRKALTKYIEKLQEIEKLKKEGRYEEPLPPVKNKLTSEEILNQIDDGRKLRFQDDKKSIEQMAEIRKGKPPKIWEKEKTDQEYLGVMYPVDPNVLAVLYEGISHNDEGRKHYLKLRNKLDPKEQCIRDMDAKGRATQLSWFKKYFKKVYIDSGLLPQEIPRKAIVLYEEMQKWAEEMAKQREKQKEKMKEELLKHQGRRWKPSVVTKWDLERGTMYPVEPELLEVLYNGISHNDEGRRKYLYLRNIDNPWDKFYEPQGHGMDYGWRIEEKAFPPNKQFATAEVINAEFYRRNGVKGETLRNRPPIPKSMVVPEQL</sequence>
<protein>
    <recommendedName>
        <fullName evidence="2">Sperm microtubule inner protein 1 C-terminal domain-containing protein</fullName>
    </recommendedName>
</protein>
<feature type="domain" description="Sperm microtubule inner protein 1 C-terminal" evidence="2">
    <location>
        <begin position="196"/>
        <end position="312"/>
    </location>
</feature>
<name>A0A8S9WZL0_APOLU</name>
<dbReference type="EMBL" id="WIXP02000012">
    <property type="protein sequence ID" value="KAF6202113.1"/>
    <property type="molecule type" value="Genomic_DNA"/>
</dbReference>
<evidence type="ECO:0000313" key="3">
    <source>
        <dbReference type="EMBL" id="KAF6202113.1"/>
    </source>
</evidence>
<evidence type="ECO:0000256" key="1">
    <source>
        <dbReference type="SAM" id="Coils"/>
    </source>
</evidence>
<dbReference type="AlphaFoldDB" id="A0A8S9WZL0"/>
<comment type="caution">
    <text evidence="3">The sequence shown here is derived from an EMBL/GenBank/DDBJ whole genome shotgun (WGS) entry which is preliminary data.</text>
</comment>
<evidence type="ECO:0000259" key="2">
    <source>
        <dbReference type="Pfam" id="PF22589"/>
    </source>
</evidence>
<gene>
    <name evidence="3" type="ORF">GE061_004511</name>
</gene>
<keyword evidence="1" id="KW-0175">Coiled coil</keyword>
<organism evidence="3 4">
    <name type="scientific">Apolygus lucorum</name>
    <name type="common">Small green plant bug</name>
    <name type="synonym">Lygocoris lucorum</name>
    <dbReference type="NCBI Taxonomy" id="248454"/>
    <lineage>
        <taxon>Eukaryota</taxon>
        <taxon>Metazoa</taxon>
        <taxon>Ecdysozoa</taxon>
        <taxon>Arthropoda</taxon>
        <taxon>Hexapoda</taxon>
        <taxon>Insecta</taxon>
        <taxon>Pterygota</taxon>
        <taxon>Neoptera</taxon>
        <taxon>Paraneoptera</taxon>
        <taxon>Hemiptera</taxon>
        <taxon>Heteroptera</taxon>
        <taxon>Panheteroptera</taxon>
        <taxon>Cimicomorpha</taxon>
        <taxon>Miridae</taxon>
        <taxon>Mirini</taxon>
        <taxon>Apolygus</taxon>
    </lineage>
</organism>
<feature type="coiled-coil region" evidence="1">
    <location>
        <begin position="188"/>
        <end position="216"/>
    </location>
</feature>
<dbReference type="OrthoDB" id="410807at2759"/>
<dbReference type="PANTHER" id="PTHR35826:SF1">
    <property type="entry name" value="PROTEIN ATP6V1FNB-LIKE"/>
    <property type="match status" value="1"/>
</dbReference>
<feature type="domain" description="Sperm microtubule inner protein 1 C-terminal" evidence="2">
    <location>
        <begin position="77"/>
        <end position="142"/>
    </location>
</feature>
<evidence type="ECO:0000313" key="4">
    <source>
        <dbReference type="Proteomes" id="UP000466442"/>
    </source>
</evidence>
<reference evidence="3" key="1">
    <citation type="journal article" date="2021" name="Mol. Ecol. Resour.">
        <title>Apolygus lucorum genome provides insights into omnivorousness and mesophyll feeding.</title>
        <authorList>
            <person name="Liu Y."/>
            <person name="Liu H."/>
            <person name="Wang H."/>
            <person name="Huang T."/>
            <person name="Liu B."/>
            <person name="Yang B."/>
            <person name="Yin L."/>
            <person name="Li B."/>
            <person name="Zhang Y."/>
            <person name="Zhang S."/>
            <person name="Jiang F."/>
            <person name="Zhang X."/>
            <person name="Ren Y."/>
            <person name="Wang B."/>
            <person name="Wang S."/>
            <person name="Lu Y."/>
            <person name="Wu K."/>
            <person name="Fan W."/>
            <person name="Wang G."/>
        </authorList>
    </citation>
    <scope>NUCLEOTIDE SEQUENCE</scope>
    <source>
        <strain evidence="3">12Hb</strain>
    </source>
</reference>
<dbReference type="Proteomes" id="UP000466442">
    <property type="component" value="Linkage Group LG12"/>
</dbReference>
<keyword evidence="4" id="KW-1185">Reference proteome</keyword>
<accession>A0A8S9WZL0</accession>